<dbReference type="EMBL" id="CP034145">
    <property type="protein sequence ID" value="AZH24486.1"/>
    <property type="molecule type" value="Genomic_DNA"/>
</dbReference>
<gene>
    <name evidence="3" type="ORF">ATH50_1096</name>
    <name evidence="2" type="ORF">DU502_03410</name>
</gene>
<dbReference type="SUPFAM" id="SSF57997">
    <property type="entry name" value="Tropomyosin"/>
    <property type="match status" value="1"/>
</dbReference>
<evidence type="ECO:0000313" key="2">
    <source>
        <dbReference type="EMBL" id="AZH24486.1"/>
    </source>
</evidence>
<dbReference type="Gene3D" id="1.20.5.340">
    <property type="match status" value="1"/>
</dbReference>
<evidence type="ECO:0000313" key="3">
    <source>
        <dbReference type="EMBL" id="RMB23866.1"/>
    </source>
</evidence>
<evidence type="ECO:0008006" key="6">
    <source>
        <dbReference type="Google" id="ProtNLM"/>
    </source>
</evidence>
<dbReference type="Proteomes" id="UP000282007">
    <property type="component" value="Chromosome"/>
</dbReference>
<organism evidence="3 4">
    <name type="scientific">Haloplanus aerogenes</name>
    <dbReference type="NCBI Taxonomy" id="660522"/>
    <lineage>
        <taxon>Archaea</taxon>
        <taxon>Methanobacteriati</taxon>
        <taxon>Methanobacteriota</taxon>
        <taxon>Stenosarchaea group</taxon>
        <taxon>Halobacteria</taxon>
        <taxon>Halobacteriales</taxon>
        <taxon>Haloferacaceae</taxon>
        <taxon>Haloplanus</taxon>
    </lineage>
</organism>
<dbReference type="Proteomes" id="UP000277326">
    <property type="component" value="Unassembled WGS sequence"/>
</dbReference>
<keyword evidence="1" id="KW-0175">Coiled coil</keyword>
<evidence type="ECO:0000313" key="4">
    <source>
        <dbReference type="Proteomes" id="UP000277326"/>
    </source>
</evidence>
<feature type="coiled-coil region" evidence="1">
    <location>
        <begin position="240"/>
        <end position="281"/>
    </location>
</feature>
<proteinExistence type="predicted"/>
<accession>A0A3M0DWX0</accession>
<dbReference type="KEGG" id="haer:DU502_03410"/>
<dbReference type="GeneID" id="38470302"/>
<evidence type="ECO:0000313" key="5">
    <source>
        <dbReference type="Proteomes" id="UP000282007"/>
    </source>
</evidence>
<evidence type="ECO:0000256" key="1">
    <source>
        <dbReference type="SAM" id="Coils"/>
    </source>
</evidence>
<dbReference type="Gene3D" id="6.10.250.1080">
    <property type="match status" value="1"/>
</dbReference>
<dbReference type="OrthoDB" id="271582at2157"/>
<sequence length="324" mass="36966">MSDERDRAFEVATVRERVAARDDIDAAEHVLAAIEDHAEDGRLTVDAIVDWHRTCRETHRSTVEDVDAAATRLDEIRASLDPVDREGNQVQARFDEYEGHLDGMRSDLSAAADRLDETAKRPNSPVACYEAAERLRQSQGQIHEVAHGLHHLDEEFDMFETWLDDPAARIDDLDEEIEGFERYLDNTDGLLARLETGRTGTTDPFDAWLAAYHLQRMMTLVFDELRSDIAELETWLERQEGDYEAELTALRDQLDALEERHEECSKRLDAATVEVEGFERKREAVADSLDDFESTLDEHEPPVDWAAVEGLVQSQFDELGIEVR</sequence>
<keyword evidence="5" id="KW-1185">Reference proteome</keyword>
<name>A0A3M0DWX0_9EURY</name>
<dbReference type="RefSeq" id="WP_124897004.1">
    <property type="nucleotide sequence ID" value="NZ_CP034145.1"/>
</dbReference>
<reference evidence="3 4" key="1">
    <citation type="journal article" date="2015" name="Stand. Genomic Sci.">
        <title>Genomic Encyclopedia of Bacterial and Archaeal Type Strains, Phase III: the genomes of soil and plant-associated and newly described type strains.</title>
        <authorList>
            <person name="Whitman W.B."/>
            <person name="Woyke T."/>
            <person name="Klenk H.P."/>
            <person name="Zhou Y."/>
            <person name="Lilburn T.G."/>
            <person name="Beck B.J."/>
            <person name="De Vos P."/>
            <person name="Vandamme P."/>
            <person name="Eisen J.A."/>
            <person name="Garrity G."/>
            <person name="Hugenholtz P."/>
            <person name="Kyrpides N.C."/>
        </authorList>
    </citation>
    <scope>NUCLEOTIDE SEQUENCE [LARGE SCALE GENOMIC DNA]</scope>
    <source>
        <strain evidence="3 4">CGMCC 1.10124</strain>
    </source>
</reference>
<dbReference type="AlphaFoldDB" id="A0A3M0DWX0"/>
<protein>
    <recommendedName>
        <fullName evidence="6">Halo transducer protein</fullName>
    </recommendedName>
</protein>
<reference evidence="3" key="3">
    <citation type="submission" date="2018-10" db="EMBL/GenBank/DDBJ databases">
        <authorList>
            <person name="Whitman W."/>
            <person name="Huntemann M."/>
            <person name="Clum A."/>
            <person name="Pillay M."/>
            <person name="Palaniappan K."/>
            <person name="Varghese N."/>
            <person name="Mikhailova N."/>
            <person name="Stamatis D."/>
            <person name="Reddy T."/>
            <person name="Daum C."/>
            <person name="Shapiro N."/>
            <person name="Ivanova N."/>
            <person name="Kyrpides N."/>
            <person name="Woyke T."/>
        </authorList>
    </citation>
    <scope>NUCLEOTIDE SEQUENCE</scope>
    <source>
        <strain evidence="3">CGMCC 1.10124</strain>
    </source>
</reference>
<reference evidence="2 5" key="2">
    <citation type="submission" date="2018-07" db="EMBL/GenBank/DDBJ databases">
        <title>Genome sequences of Haloplanus aerogenes JCM 16430T.</title>
        <authorList>
            <person name="Kim Y.B."/>
            <person name="Roh S.W."/>
        </authorList>
    </citation>
    <scope>NUCLEOTIDE SEQUENCE [LARGE SCALE GENOMIC DNA]</scope>
    <source>
        <strain evidence="2 5">JCM 16430</strain>
    </source>
</reference>
<dbReference type="EMBL" id="REFS01000002">
    <property type="protein sequence ID" value="RMB23866.1"/>
    <property type="molecule type" value="Genomic_DNA"/>
</dbReference>